<keyword evidence="2 4" id="KW-0808">Transferase</keyword>
<feature type="binding site" evidence="4">
    <location>
        <begin position="90"/>
        <end position="95"/>
    </location>
    <ligand>
        <name>acetyl-CoA</name>
        <dbReference type="ChEBI" id="CHEBI:57288"/>
    </ligand>
</feature>
<dbReference type="Pfam" id="PF13530">
    <property type="entry name" value="SCP2_2"/>
    <property type="match status" value="1"/>
</dbReference>
<reference evidence="7" key="1">
    <citation type="journal article" date="2019" name="Int. J. Syst. Evol. Microbiol.">
        <title>The Global Catalogue of Microorganisms (GCM) 10K type strain sequencing project: providing services to taxonomists for standard genome sequencing and annotation.</title>
        <authorList>
            <consortium name="The Broad Institute Genomics Platform"/>
            <consortium name="The Broad Institute Genome Sequencing Center for Infectious Disease"/>
            <person name="Wu L."/>
            <person name="Ma J."/>
        </authorList>
    </citation>
    <scope>NUCLEOTIDE SEQUENCE [LARGE SCALE GENOMIC DNA]</scope>
    <source>
        <strain evidence="7">CGMCC 4.7645</strain>
    </source>
</reference>
<comment type="caution">
    <text evidence="6">The sequence shown here is derived from an EMBL/GenBank/DDBJ whole genome shotgun (WGS) entry which is preliminary data.</text>
</comment>
<name>A0ABW5FRK5_9PSEU</name>
<accession>A0ABW5FRK5</accession>
<dbReference type="HAMAP" id="MF_01812">
    <property type="entry name" value="Eis"/>
    <property type="match status" value="1"/>
</dbReference>
<comment type="subunit">
    <text evidence="4">Homohexamer; trimer of dimers.</text>
</comment>
<sequence>MSDYSLRVLRPDEHRAANNLFRSSIHVPPVGDDWRYAERAYQPGRVLGAFDDTKMIGTARSFDAEMTVPGGKRPAVAAVTAVGVRADRTRRGVLTALMRRQFEDFVTRGVPLAALYASEPGIYGRFGYGVATRVQKHTVDLRRARLRPGIPANGEIEVVGVDEMFERLPGIFAELPHTRPGMMTRPEYWWPGFERAARTSPQPCLAAIHHGPDGPDGFVVYTVREDRSALEVTTQHVANSAAFAGLWRFLAGVDLVGAVEAFDRPLDEPAELLFTDPGAFVSTEALAGRLWLRLVDVPAALAAREYDGEPVVLDVADPVLEANSGRYLVSPDRVAVTTEPAGLRLDVSALAMLYLGTWSASALAAAGWIEEVEPGAAARADRLFRTEIAAWCGTRF</sequence>
<dbReference type="InterPro" id="IPR000182">
    <property type="entry name" value="GNAT_dom"/>
</dbReference>
<keyword evidence="3 4" id="KW-0012">Acyltransferase</keyword>
<dbReference type="RefSeq" id="WP_378264410.1">
    <property type="nucleotide sequence ID" value="NZ_JBHUKR010000006.1"/>
</dbReference>
<evidence type="ECO:0000256" key="1">
    <source>
        <dbReference type="ARBA" id="ARBA00009213"/>
    </source>
</evidence>
<feature type="domain" description="N-acetyltransferase" evidence="5">
    <location>
        <begin position="4"/>
        <end position="153"/>
    </location>
</feature>
<dbReference type="PANTHER" id="PTHR37817:SF1">
    <property type="entry name" value="N-ACETYLTRANSFERASE EIS"/>
    <property type="match status" value="1"/>
</dbReference>
<dbReference type="InterPro" id="IPR036527">
    <property type="entry name" value="SCP2_sterol-bd_dom_sf"/>
</dbReference>
<evidence type="ECO:0000313" key="7">
    <source>
        <dbReference type="Proteomes" id="UP001597417"/>
    </source>
</evidence>
<dbReference type="InterPro" id="IPR022902">
    <property type="entry name" value="NAcTrfase_Eis"/>
</dbReference>
<gene>
    <name evidence="6" type="ORF">ACFSXZ_12060</name>
</gene>
<organism evidence="6 7">
    <name type="scientific">Amycolatopsis pigmentata</name>
    <dbReference type="NCBI Taxonomy" id="450801"/>
    <lineage>
        <taxon>Bacteria</taxon>
        <taxon>Bacillati</taxon>
        <taxon>Actinomycetota</taxon>
        <taxon>Actinomycetes</taxon>
        <taxon>Pseudonocardiales</taxon>
        <taxon>Pseudonocardiaceae</taxon>
        <taxon>Amycolatopsis</taxon>
    </lineage>
</organism>
<evidence type="ECO:0000256" key="4">
    <source>
        <dbReference type="HAMAP-Rule" id="MF_01812"/>
    </source>
</evidence>
<dbReference type="InterPro" id="IPR041380">
    <property type="entry name" value="Acetyltransf_17"/>
</dbReference>
<feature type="binding site" evidence="4">
    <location>
        <begin position="82"/>
        <end position="84"/>
    </location>
    <ligand>
        <name>acetyl-CoA</name>
        <dbReference type="ChEBI" id="CHEBI:57288"/>
    </ligand>
</feature>
<feature type="active site" description="Proton acceptor; via carboxylate" evidence="4">
    <location>
        <position position="396"/>
    </location>
</feature>
<dbReference type="Gene3D" id="3.40.630.30">
    <property type="match status" value="2"/>
</dbReference>
<feature type="active site" description="Proton donor" evidence="4">
    <location>
        <position position="123"/>
    </location>
</feature>
<evidence type="ECO:0000313" key="6">
    <source>
        <dbReference type="EMBL" id="MFD2417057.1"/>
    </source>
</evidence>
<dbReference type="PANTHER" id="PTHR37817">
    <property type="entry name" value="N-ACETYLTRANSFERASE EIS"/>
    <property type="match status" value="1"/>
</dbReference>
<dbReference type="EC" id="2.3.1.-" evidence="6"/>
<dbReference type="NCBIfam" id="NF002367">
    <property type="entry name" value="PRK01346.1-4"/>
    <property type="match status" value="1"/>
</dbReference>
<proteinExistence type="inferred from homology"/>
<evidence type="ECO:0000256" key="3">
    <source>
        <dbReference type="ARBA" id="ARBA00023315"/>
    </source>
</evidence>
<evidence type="ECO:0000259" key="5">
    <source>
        <dbReference type="PROSITE" id="PS51186"/>
    </source>
</evidence>
<dbReference type="SUPFAM" id="SSF55729">
    <property type="entry name" value="Acyl-CoA N-acyltransferases (Nat)"/>
    <property type="match status" value="1"/>
</dbReference>
<protein>
    <submittedName>
        <fullName evidence="6">GNAT family N-acetyltransferase</fullName>
        <ecNumber evidence="6">2.3.1.-</ecNumber>
    </submittedName>
</protein>
<dbReference type="Proteomes" id="UP001597417">
    <property type="component" value="Unassembled WGS sequence"/>
</dbReference>
<dbReference type="Pfam" id="PF17668">
    <property type="entry name" value="Acetyltransf_17"/>
    <property type="match status" value="1"/>
</dbReference>
<dbReference type="InterPro" id="IPR051554">
    <property type="entry name" value="Acetyltransferase_Eis"/>
</dbReference>
<comment type="similarity">
    <text evidence="1 4">Belongs to the acetyltransferase Eis family.</text>
</comment>
<keyword evidence="7" id="KW-1185">Reference proteome</keyword>
<dbReference type="SUPFAM" id="SSF55718">
    <property type="entry name" value="SCP-like"/>
    <property type="match status" value="1"/>
</dbReference>
<dbReference type="Pfam" id="PF13527">
    <property type="entry name" value="Acetyltransf_9"/>
    <property type="match status" value="1"/>
</dbReference>
<dbReference type="Gene3D" id="3.30.1050.10">
    <property type="entry name" value="SCP2 sterol-binding domain"/>
    <property type="match status" value="1"/>
</dbReference>
<feature type="binding site" evidence="4">
    <location>
        <begin position="118"/>
        <end position="119"/>
    </location>
    <ligand>
        <name>acetyl-CoA</name>
        <dbReference type="ChEBI" id="CHEBI:57288"/>
    </ligand>
</feature>
<dbReference type="InterPro" id="IPR025559">
    <property type="entry name" value="Eis_dom"/>
</dbReference>
<dbReference type="PROSITE" id="PS51186">
    <property type="entry name" value="GNAT"/>
    <property type="match status" value="1"/>
</dbReference>
<dbReference type="GO" id="GO:0016746">
    <property type="term" value="F:acyltransferase activity"/>
    <property type="evidence" value="ECO:0007669"/>
    <property type="project" value="UniProtKB-KW"/>
</dbReference>
<dbReference type="EMBL" id="JBHUKR010000006">
    <property type="protein sequence ID" value="MFD2417057.1"/>
    <property type="molecule type" value="Genomic_DNA"/>
</dbReference>
<evidence type="ECO:0000256" key="2">
    <source>
        <dbReference type="ARBA" id="ARBA00022679"/>
    </source>
</evidence>
<dbReference type="InterPro" id="IPR016181">
    <property type="entry name" value="Acyl_CoA_acyltransferase"/>
</dbReference>